<name>A0ABR2CU75_9ROSI</name>
<evidence type="ECO:0000313" key="1">
    <source>
        <dbReference type="EMBL" id="KAK8523340.1"/>
    </source>
</evidence>
<reference evidence="1 2" key="1">
    <citation type="journal article" date="2024" name="G3 (Bethesda)">
        <title>Genome assembly of Hibiscus sabdariffa L. provides insights into metabolisms of medicinal natural products.</title>
        <authorList>
            <person name="Kim T."/>
        </authorList>
    </citation>
    <scope>NUCLEOTIDE SEQUENCE [LARGE SCALE GENOMIC DNA]</scope>
    <source>
        <strain evidence="1">TK-2024</strain>
        <tissue evidence="1">Old leaves</tissue>
    </source>
</reference>
<accession>A0ABR2CU75</accession>
<gene>
    <name evidence="1" type="ORF">V6N12_047863</name>
</gene>
<organism evidence="1 2">
    <name type="scientific">Hibiscus sabdariffa</name>
    <name type="common">roselle</name>
    <dbReference type="NCBI Taxonomy" id="183260"/>
    <lineage>
        <taxon>Eukaryota</taxon>
        <taxon>Viridiplantae</taxon>
        <taxon>Streptophyta</taxon>
        <taxon>Embryophyta</taxon>
        <taxon>Tracheophyta</taxon>
        <taxon>Spermatophyta</taxon>
        <taxon>Magnoliopsida</taxon>
        <taxon>eudicotyledons</taxon>
        <taxon>Gunneridae</taxon>
        <taxon>Pentapetalae</taxon>
        <taxon>rosids</taxon>
        <taxon>malvids</taxon>
        <taxon>Malvales</taxon>
        <taxon>Malvaceae</taxon>
        <taxon>Malvoideae</taxon>
        <taxon>Hibiscus</taxon>
    </lineage>
</organism>
<dbReference type="Proteomes" id="UP001472677">
    <property type="component" value="Unassembled WGS sequence"/>
</dbReference>
<sequence>MVKFCKRVCNKSRWIIDERSGFLGDETICGVTEARDEFEELLDTIEEIGGKFLLALITNREDFFHFVEVSENLCIWKITELLSGEIWTEFICR</sequence>
<evidence type="ECO:0000313" key="2">
    <source>
        <dbReference type="Proteomes" id="UP001472677"/>
    </source>
</evidence>
<dbReference type="EMBL" id="JBBPBM010000043">
    <property type="protein sequence ID" value="KAK8523340.1"/>
    <property type="molecule type" value="Genomic_DNA"/>
</dbReference>
<proteinExistence type="predicted"/>
<protein>
    <submittedName>
        <fullName evidence="1">Uncharacterized protein</fullName>
    </submittedName>
</protein>
<comment type="caution">
    <text evidence="1">The sequence shown here is derived from an EMBL/GenBank/DDBJ whole genome shotgun (WGS) entry which is preliminary data.</text>
</comment>
<keyword evidence="2" id="KW-1185">Reference proteome</keyword>